<keyword evidence="1" id="KW-0732">Signal</keyword>
<reference evidence="9" key="3">
    <citation type="submission" date="2020-05" db="UniProtKB">
        <authorList>
            <consortium name="EnsemblMetazoa"/>
        </authorList>
    </citation>
    <scope>IDENTIFICATION</scope>
    <source>
        <strain evidence="9">PEST</strain>
    </source>
</reference>
<dbReference type="SUPFAM" id="SSF48239">
    <property type="entry name" value="Terpenoid cyclases/Protein prenyltransferases"/>
    <property type="match status" value="1"/>
</dbReference>
<evidence type="ECO:0000256" key="6">
    <source>
        <dbReference type="ARBA" id="ARBA00063781"/>
    </source>
</evidence>
<dbReference type="Gene3D" id="2.60.40.1940">
    <property type="match status" value="1"/>
</dbReference>
<reference evidence="9 10" key="1">
    <citation type="journal article" date="2002" name="Science">
        <title>The genome sequence of the malaria mosquito Anopheles gambiae.</title>
        <authorList>
            <person name="Holt R.A."/>
            <person name="Subramanian G.M."/>
            <person name="Halpern A."/>
            <person name="Sutton G.G."/>
            <person name="Charlab R."/>
            <person name="Nusskern D.R."/>
            <person name="Wincker P."/>
            <person name="Clark A.G."/>
            <person name="Ribeiro J.M."/>
            <person name="Wides R."/>
            <person name="Salzberg S.L."/>
            <person name="Loftus B."/>
            <person name="Yandell M."/>
            <person name="Majoros W.H."/>
            <person name="Rusch D.B."/>
            <person name="Lai Z."/>
            <person name="Kraft C.L."/>
            <person name="Abril J.F."/>
            <person name="Anthouard V."/>
            <person name="Arensburger P."/>
            <person name="Atkinson P.W."/>
            <person name="Baden H."/>
            <person name="de Berardinis V."/>
            <person name="Baldwin D."/>
            <person name="Benes V."/>
            <person name="Biedler J."/>
            <person name="Blass C."/>
            <person name="Bolanos R."/>
            <person name="Boscus D."/>
            <person name="Barnstead M."/>
            <person name="Cai S."/>
            <person name="Center A."/>
            <person name="Chaturverdi K."/>
            <person name="Christophides G.K."/>
            <person name="Chrystal M.A."/>
            <person name="Clamp M."/>
            <person name="Cravchik A."/>
            <person name="Curwen V."/>
            <person name="Dana A."/>
            <person name="Delcher A."/>
            <person name="Dew I."/>
            <person name="Evans C.A."/>
            <person name="Flanigan M."/>
            <person name="Grundschober-Freimoser A."/>
            <person name="Friedli L."/>
            <person name="Gu Z."/>
            <person name="Guan P."/>
            <person name="Guigo R."/>
            <person name="Hillenmeyer M.E."/>
            <person name="Hladun S.L."/>
            <person name="Hogan J.R."/>
            <person name="Hong Y.S."/>
            <person name="Hoover J."/>
            <person name="Jaillon O."/>
            <person name="Ke Z."/>
            <person name="Kodira C."/>
            <person name="Kokoza E."/>
            <person name="Koutsos A."/>
            <person name="Letunic I."/>
            <person name="Levitsky A."/>
            <person name="Liang Y."/>
            <person name="Lin J.J."/>
            <person name="Lobo N.F."/>
            <person name="Lopez J.R."/>
            <person name="Malek J.A."/>
            <person name="McIntosh T.C."/>
            <person name="Meister S."/>
            <person name="Miller J."/>
            <person name="Mobarry C."/>
            <person name="Mongin E."/>
            <person name="Murphy S.D."/>
            <person name="O'Brochta D.A."/>
            <person name="Pfannkoch C."/>
            <person name="Qi R."/>
            <person name="Regier M.A."/>
            <person name="Remington K."/>
            <person name="Shao H."/>
            <person name="Sharakhova M.V."/>
            <person name="Sitter C.D."/>
            <person name="Shetty J."/>
            <person name="Smith T.J."/>
            <person name="Strong R."/>
            <person name="Sun J."/>
            <person name="Thomasova D."/>
            <person name="Ton L.Q."/>
            <person name="Topalis P."/>
            <person name="Tu Z."/>
            <person name="Unger M.F."/>
            <person name="Walenz B."/>
            <person name="Wang A."/>
            <person name="Wang J."/>
            <person name="Wang M."/>
            <person name="Wang X."/>
            <person name="Woodford K.J."/>
            <person name="Wortman J.R."/>
            <person name="Wu M."/>
            <person name="Yao A."/>
            <person name="Zdobnov E.M."/>
            <person name="Zhang H."/>
            <person name="Zhao Q."/>
            <person name="Zhao S."/>
            <person name="Zhu S.C."/>
            <person name="Zhimulev I."/>
            <person name="Coluzzi M."/>
            <person name="della Torre A."/>
            <person name="Roth C.W."/>
            <person name="Louis C."/>
            <person name="Kalush F."/>
            <person name="Mural R.J."/>
            <person name="Myers E.W."/>
            <person name="Adams M.D."/>
            <person name="Smith H.O."/>
            <person name="Broder S."/>
            <person name="Gardner M.J."/>
            <person name="Fraser C.M."/>
            <person name="Birney E."/>
            <person name="Bork P."/>
            <person name="Brey P.T."/>
            <person name="Venter J.C."/>
            <person name="Weissenbach J."/>
            <person name="Kafatos F.C."/>
            <person name="Collins F.H."/>
            <person name="Hoffman S.L."/>
        </authorList>
    </citation>
    <scope>NUCLEOTIDE SEQUENCE [LARGE SCALE GENOMIC DNA]</scope>
    <source>
        <strain evidence="9 10">PEST</strain>
    </source>
</reference>
<dbReference type="GO" id="GO:0005615">
    <property type="term" value="C:extracellular space"/>
    <property type="evidence" value="ECO:0007669"/>
    <property type="project" value="InterPro"/>
</dbReference>
<name>A0A1S4GY20_ANOGA</name>
<evidence type="ECO:0000313" key="9">
    <source>
        <dbReference type="EnsemblMetazoa" id="AGAP008368-PA"/>
    </source>
</evidence>
<dbReference type="GO" id="GO:0004866">
    <property type="term" value="F:endopeptidase inhibitor activity"/>
    <property type="evidence" value="ECO:0007669"/>
    <property type="project" value="InterPro"/>
</dbReference>
<evidence type="ECO:0000256" key="4">
    <source>
        <dbReference type="ARBA" id="ARBA00023180"/>
    </source>
</evidence>
<keyword evidence="2" id="KW-0391">Immunity</keyword>
<dbReference type="Proteomes" id="UP000007062">
    <property type="component" value="Chromosome 3R"/>
</dbReference>
<dbReference type="Pfam" id="PF07678">
    <property type="entry name" value="TED_complement"/>
    <property type="match status" value="1"/>
</dbReference>
<dbReference type="EMBL" id="AAAB01008964">
    <property type="status" value="NOT_ANNOTATED_CDS"/>
    <property type="molecule type" value="Genomic_DNA"/>
</dbReference>
<dbReference type="Pfam" id="PF00207">
    <property type="entry name" value="A2M"/>
    <property type="match status" value="1"/>
</dbReference>
<dbReference type="InterPro" id="IPR008930">
    <property type="entry name" value="Terpenoid_cyclase/PrenylTrfase"/>
</dbReference>
<dbReference type="Gene3D" id="2.60.120.1540">
    <property type="match status" value="1"/>
</dbReference>
<protein>
    <recommendedName>
        <fullName evidence="7">TEP1-F</fullName>
    </recommendedName>
</protein>
<dbReference type="InterPro" id="IPR013783">
    <property type="entry name" value="Ig-like_fold"/>
</dbReference>
<dbReference type="Pfam" id="PF01835">
    <property type="entry name" value="MG2"/>
    <property type="match status" value="1"/>
</dbReference>
<evidence type="ECO:0000313" key="10">
    <source>
        <dbReference type="Proteomes" id="UP000007062"/>
    </source>
</evidence>
<dbReference type="Pfam" id="PF07703">
    <property type="entry name" value="A2M_BRD"/>
    <property type="match status" value="1"/>
</dbReference>
<dbReference type="InterPro" id="IPR011626">
    <property type="entry name" value="Alpha-macroglobulin_TED"/>
</dbReference>
<dbReference type="InterPro" id="IPR002890">
    <property type="entry name" value="MG2"/>
</dbReference>
<dbReference type="Gene3D" id="2.60.40.1930">
    <property type="match status" value="2"/>
</dbReference>
<evidence type="ECO:0000256" key="3">
    <source>
        <dbReference type="ARBA" id="ARBA00022966"/>
    </source>
</evidence>
<dbReference type="GO" id="GO:0002376">
    <property type="term" value="P:immune system process"/>
    <property type="evidence" value="ECO:0007669"/>
    <property type="project" value="UniProtKB-KW"/>
</dbReference>
<evidence type="ECO:0000256" key="1">
    <source>
        <dbReference type="ARBA" id="ARBA00022729"/>
    </source>
</evidence>
<dbReference type="Gene3D" id="2.60.40.10">
    <property type="entry name" value="Immunoglobulins"/>
    <property type="match status" value="2"/>
</dbReference>
<comment type="function">
    <text evidence="5">Binds covalently through a thioester bond to the pathogen surface resulting in pathogen clearance.</text>
</comment>
<dbReference type="FunFam" id="2.60.40.1930:FF:000001">
    <property type="entry name" value="CD109 isoform 3"/>
    <property type="match status" value="1"/>
</dbReference>
<dbReference type="InParanoid" id="A0A1S4GY20"/>
<organism evidence="9 10">
    <name type="scientific">Anopheles gambiae</name>
    <name type="common">African malaria mosquito</name>
    <dbReference type="NCBI Taxonomy" id="7165"/>
    <lineage>
        <taxon>Eukaryota</taxon>
        <taxon>Metazoa</taxon>
        <taxon>Ecdysozoa</taxon>
        <taxon>Arthropoda</taxon>
        <taxon>Hexapoda</taxon>
        <taxon>Insecta</taxon>
        <taxon>Pterygota</taxon>
        <taxon>Neoptera</taxon>
        <taxon>Endopterygota</taxon>
        <taxon>Diptera</taxon>
        <taxon>Nematocera</taxon>
        <taxon>Culicoidea</taxon>
        <taxon>Culicidae</taxon>
        <taxon>Anophelinae</taxon>
        <taxon>Anopheles</taxon>
    </lineage>
</organism>
<dbReference type="SMART" id="SM01360">
    <property type="entry name" value="A2M"/>
    <property type="match status" value="1"/>
</dbReference>
<dbReference type="Gene3D" id="2.60.40.2950">
    <property type="match status" value="1"/>
</dbReference>
<feature type="domain" description="Alpha-2-macroglobulin" evidence="8">
    <location>
        <begin position="659"/>
        <end position="748"/>
    </location>
</feature>
<dbReference type="EnsemblMetazoa" id="AGAP008368-RA">
    <property type="protein sequence ID" value="AGAP008368-PA"/>
    <property type="gene ID" value="AGAP008368"/>
</dbReference>
<dbReference type="InterPro" id="IPR001599">
    <property type="entry name" value="Macroglobln_a2"/>
</dbReference>
<dbReference type="VEuPathDB" id="VectorBase:AGAP008368"/>
<keyword evidence="10" id="KW-1185">Reference proteome</keyword>
<keyword evidence="3" id="KW-0882">Thioester bond</keyword>
<sequence length="1342" mass="150380">MASNAVFAMLLLVVLVVWGIPRDCAGQRYAMLAPRTVRPHTAYELMVSNLGSGTEQFMYEIVTANDTVVGATSVEVKPKELRKVEVSLNSLKEGHYQLKVWEKQKQTLLNTTSLERIDRSYLVLFQTDKPAYKPGDRVQFRVLFLLPDTKPVGQSVRPTIFIADPDRVRMKQWNGVSLSSGVFEGSFQLAEDTSFGRWIITASVNEQIYKDTFSVEEYTLPLYRVQVQSIPKAYFQCDEPKMSLKLSASFVHGGSVRGNATVVVRANYNNYPSQTKEVARKELFINGTAIVDFPTDVVAKSCDEERNVWFDVIVTESSTGVSYNTTCSYTVHNAGGVTMEVLDGNEVFYPGLAMRLMVKLATIDEKPLVNQPVTVRYKVLDEDRNDIDEVAPSILSLQTNANGVFRVAINTTTSTAEVTVEGVYRNHIFPLVFAYPMYEERSLEYLAITTRQAYCIVRRNITVDVHSNVKVDRIYYVGYCHGKVCASGVQKSATRVNTHHLTLTSSPQMAPQMKLLAFAVKEDGKILSSSIIIRFLSSSSSALNVTEHLMEPNSDRYSFNILAEKNAFVGLLGVDERIKQRTSSNNDITQQKWEKMLQSLEGTLGTWSSYDSFGSVGVTLLTDGYLPDVGFIPHSFGELARTTSTLDEDDSVREDFPETWLWESIKAKNGQTSIEKSLPDTITTWVVSGFSVGPANGLQILKKPLQIKSQKRIFVQLHMPPSIKRFEEVSVHCLVHNYGKAINVSLEVRPTMKVTPLYLAQGATENVRVSVSSSSVGVLTLEVFLRDSKGKVLDSVRQSIPVRPEGLIRTVEDVRVLDFPQQSKLTFNLALPAIEQNLDVNYREVTLSVVGTFLNLNMFDLEHMVRSSHGNGEETLLFLQTTMAVYDYLKRANLLSPDTKKKLFSYMDVGYQQLSRYRLDDGSFSMFGNLHECGGVWFTASTVQALGKLIMYEAIPVEIDFLNDGLNWLILQSGEDGSFNESCPIAHPHIQRTGGKELSLASSVMFAFVGKEFSREYKQFINKTISLLLASPINDVYLLAKTTYLLTLINHPDSARMLAKLNSLAIVDGKYRYWSVSGGDPRSSPEKRDQEATAYALLANIKRNAINHEEMIRIAQWLQKHTFAGDRSVASLERIVALEALAALAHKIPTTMPNMYIEAGGHKFEINATNRELLQTVQLPQGTTGVRVSARGTGLVLMKLSVRYSLASKNATRTEPSNVSNSEKIGVNIKKRQVENHKLALYLCFTLLKPLLFYEPELWKVEVDFPTGYEIEGQEEHYHNGTESAIVLENKSHLELVWNVRQVSQVCYPIVAIARWSFVDIVTGLLYLTSFDTKDTVAVYAF</sequence>
<dbReference type="Gene3D" id="1.50.10.20">
    <property type="match status" value="1"/>
</dbReference>
<dbReference type="PANTHER" id="PTHR11412">
    <property type="entry name" value="MACROGLOBULIN / COMPLEMENT"/>
    <property type="match status" value="1"/>
</dbReference>
<comment type="subunit">
    <text evidence="6">Heterodimer of a TEP1-N chain and an TEP1-C chain non-covalently linked. Forms a complex composed of TEP1-N and TEP1-C heterodimer, LRIM1 and APL1C; the interaction stabilizes TEP1-N and TEP1-C heterodimer, prevents its binding to tissues while circulating in the hemolymph and protects the thioester bond from hydrolysis. Mature TEP1 and to a lesser extent full-length TEP1 interact with SPCLIP1; the interaction is induced by microbial infection.</text>
</comment>
<dbReference type="VEuPathDB" id="VectorBase:AGAMI1_009543"/>
<evidence type="ECO:0000256" key="7">
    <source>
        <dbReference type="ARBA" id="ARBA00078071"/>
    </source>
</evidence>
<dbReference type="PANTHER" id="PTHR11412:SF136">
    <property type="entry name" value="CD109 ANTIGEN"/>
    <property type="match status" value="1"/>
</dbReference>
<evidence type="ECO:0000256" key="2">
    <source>
        <dbReference type="ARBA" id="ARBA00022859"/>
    </source>
</evidence>
<evidence type="ECO:0000256" key="5">
    <source>
        <dbReference type="ARBA" id="ARBA00057615"/>
    </source>
</evidence>
<dbReference type="Pfam" id="PF17791">
    <property type="entry name" value="MG3"/>
    <property type="match status" value="1"/>
</dbReference>
<reference evidence="9 10" key="2">
    <citation type="journal article" date="2004" name="Trends Parasitol.">
        <title>The Anopheles gambiae genome: an update.</title>
        <authorList>
            <person name="Mongin E."/>
            <person name="Louis C."/>
            <person name="Holt R.A."/>
            <person name="Birney E."/>
            <person name="Collins F.H."/>
        </authorList>
    </citation>
    <scope>NUCLEOTIDE SEQUENCE [LARGE SCALE GENOMIC DNA]</scope>
    <source>
        <strain evidence="9 10">PEST</strain>
    </source>
</reference>
<evidence type="ECO:0000259" key="8">
    <source>
        <dbReference type="SMART" id="SM01360"/>
    </source>
</evidence>
<proteinExistence type="predicted"/>
<dbReference type="InterPro" id="IPR041555">
    <property type="entry name" value="MG3"/>
</dbReference>
<dbReference type="InterPro" id="IPR011625">
    <property type="entry name" value="A2M_N_BRD"/>
</dbReference>
<accession>A0A1S4GY20</accession>
<dbReference type="InterPro" id="IPR050473">
    <property type="entry name" value="A2M/Complement_sys"/>
</dbReference>
<dbReference type="Gene3D" id="2.20.130.20">
    <property type="match status" value="1"/>
</dbReference>
<keyword evidence="4" id="KW-0325">Glycoprotein</keyword>